<dbReference type="EMBL" id="JAXQNO010000002">
    <property type="protein sequence ID" value="KAK4802121.1"/>
    <property type="molecule type" value="Genomic_DNA"/>
</dbReference>
<keyword evidence="1" id="KW-0804">Transcription</keyword>
<evidence type="ECO:0000256" key="2">
    <source>
        <dbReference type="SAM" id="MobiDB-lite"/>
    </source>
</evidence>
<evidence type="ECO:0000313" key="3">
    <source>
        <dbReference type="EMBL" id="KAK4802121.1"/>
    </source>
</evidence>
<proteinExistence type="inferred from homology"/>
<dbReference type="GO" id="GO:0003677">
    <property type="term" value="F:DNA binding"/>
    <property type="evidence" value="ECO:0007669"/>
    <property type="project" value="UniProtKB-UniRule"/>
</dbReference>
<dbReference type="GO" id="GO:0003700">
    <property type="term" value="F:DNA-binding transcription factor activity"/>
    <property type="evidence" value="ECO:0007669"/>
    <property type="project" value="UniProtKB-UniRule"/>
</dbReference>
<keyword evidence="1" id="KW-0805">Transcription regulation</keyword>
<keyword evidence="4" id="KW-1185">Reference proteome</keyword>
<comment type="subcellular location">
    <subcellularLocation>
        <location evidence="1">Nucleus</location>
    </subcellularLocation>
</comment>
<comment type="function">
    <text evidence="1">Functions in brassinosteroid signaling. May function as transcriptional repressor.</text>
</comment>
<reference evidence="3 4" key="1">
    <citation type="journal article" date="2023" name="Hortic Res">
        <title>Pangenome of water caltrop reveals structural variations and asymmetric subgenome divergence after allopolyploidization.</title>
        <authorList>
            <person name="Zhang X."/>
            <person name="Chen Y."/>
            <person name="Wang L."/>
            <person name="Yuan Y."/>
            <person name="Fang M."/>
            <person name="Shi L."/>
            <person name="Lu R."/>
            <person name="Comes H.P."/>
            <person name="Ma Y."/>
            <person name="Chen Y."/>
            <person name="Huang G."/>
            <person name="Zhou Y."/>
            <person name="Zheng Z."/>
            <person name="Qiu Y."/>
        </authorList>
    </citation>
    <scope>NUCLEOTIDE SEQUENCE [LARGE SCALE GENOMIC DNA]</scope>
    <source>
        <strain evidence="3">F231</strain>
    </source>
</reference>
<protein>
    <recommendedName>
        <fullName evidence="1">Protein BZR1 homolog</fullName>
    </recommendedName>
    <alternativeName>
        <fullName evidence="1">Protein BRASSINAZOLE-RESISTANT 1 homolog</fullName>
    </alternativeName>
</protein>
<sequence>MDIHLLQMDIHLSSQKGCKPSGGDLAGSSSLVNPCSFHPNSLSYNPSPGSSSFPSPILSSCAANSRQADRNSLVPWIENFSSASSSKFPQFYVPGGSISAPVTPPLSSPSCQSPRAKPN</sequence>
<organism evidence="3 4">
    <name type="scientific">Trapa natans</name>
    <name type="common">Water chestnut</name>
    <dbReference type="NCBI Taxonomy" id="22666"/>
    <lineage>
        <taxon>Eukaryota</taxon>
        <taxon>Viridiplantae</taxon>
        <taxon>Streptophyta</taxon>
        <taxon>Embryophyta</taxon>
        <taxon>Tracheophyta</taxon>
        <taxon>Spermatophyta</taxon>
        <taxon>Magnoliopsida</taxon>
        <taxon>eudicotyledons</taxon>
        <taxon>Gunneridae</taxon>
        <taxon>Pentapetalae</taxon>
        <taxon>rosids</taxon>
        <taxon>malvids</taxon>
        <taxon>Myrtales</taxon>
        <taxon>Lythraceae</taxon>
        <taxon>Trapa</taxon>
    </lineage>
</organism>
<keyword evidence="1" id="KW-1070">Brassinosteroid signaling pathway</keyword>
<name>A0AAN7MEU7_TRANT</name>
<feature type="region of interest" description="Disordered" evidence="2">
    <location>
        <begin position="100"/>
        <end position="119"/>
    </location>
</feature>
<evidence type="ECO:0000313" key="4">
    <source>
        <dbReference type="Proteomes" id="UP001346149"/>
    </source>
</evidence>
<dbReference type="GO" id="GO:0009742">
    <property type="term" value="P:brassinosteroid mediated signaling pathway"/>
    <property type="evidence" value="ECO:0007669"/>
    <property type="project" value="UniProtKB-UniRule"/>
</dbReference>
<dbReference type="GO" id="GO:0006351">
    <property type="term" value="P:DNA-templated transcription"/>
    <property type="evidence" value="ECO:0007669"/>
    <property type="project" value="InterPro"/>
</dbReference>
<dbReference type="AlphaFoldDB" id="A0AAN7MEU7"/>
<accession>A0AAN7MEU7</accession>
<dbReference type="PANTHER" id="PTHR31506:SF2">
    <property type="entry name" value="BES1_BZR1 HOMOLOG PROTEIN 3"/>
    <property type="match status" value="1"/>
</dbReference>
<evidence type="ECO:0000256" key="1">
    <source>
        <dbReference type="RuleBase" id="RU369040"/>
    </source>
</evidence>
<keyword evidence="1" id="KW-0238">DNA-binding</keyword>
<comment type="caution">
    <text evidence="3">The sequence shown here is derived from an EMBL/GenBank/DDBJ whole genome shotgun (WGS) entry which is preliminary data.</text>
</comment>
<dbReference type="Proteomes" id="UP001346149">
    <property type="component" value="Unassembled WGS sequence"/>
</dbReference>
<dbReference type="GO" id="GO:0005634">
    <property type="term" value="C:nucleus"/>
    <property type="evidence" value="ECO:0007669"/>
    <property type="project" value="UniProtKB-SubCell"/>
</dbReference>
<dbReference type="InterPro" id="IPR033264">
    <property type="entry name" value="BZR"/>
</dbReference>
<comment type="similarity">
    <text evidence="1">Belongs to the BZR/LAT61 family.</text>
</comment>
<gene>
    <name evidence="3" type="ORF">SAY86_000324</name>
</gene>
<dbReference type="PANTHER" id="PTHR31506">
    <property type="entry name" value="BES1/BZR1 HOMOLOG PROTEIN 3-RELATED"/>
    <property type="match status" value="1"/>
</dbReference>